<organism evidence="2 3">
    <name type="scientific">Portunus trituberculatus</name>
    <name type="common">Swimming crab</name>
    <name type="synonym">Neptunus trituberculatus</name>
    <dbReference type="NCBI Taxonomy" id="210409"/>
    <lineage>
        <taxon>Eukaryota</taxon>
        <taxon>Metazoa</taxon>
        <taxon>Ecdysozoa</taxon>
        <taxon>Arthropoda</taxon>
        <taxon>Crustacea</taxon>
        <taxon>Multicrustacea</taxon>
        <taxon>Malacostraca</taxon>
        <taxon>Eumalacostraca</taxon>
        <taxon>Eucarida</taxon>
        <taxon>Decapoda</taxon>
        <taxon>Pleocyemata</taxon>
        <taxon>Brachyura</taxon>
        <taxon>Eubrachyura</taxon>
        <taxon>Portunoidea</taxon>
        <taxon>Portunidae</taxon>
        <taxon>Portuninae</taxon>
        <taxon>Portunus</taxon>
    </lineage>
</organism>
<keyword evidence="3" id="KW-1185">Reference proteome</keyword>
<gene>
    <name evidence="2" type="ORF">E2C01_065263</name>
</gene>
<protein>
    <submittedName>
        <fullName evidence="2">Uncharacterized protein</fullName>
    </submittedName>
</protein>
<evidence type="ECO:0000313" key="2">
    <source>
        <dbReference type="EMBL" id="MPC70996.1"/>
    </source>
</evidence>
<accession>A0A5B7HM28</accession>
<feature type="region of interest" description="Disordered" evidence="1">
    <location>
        <begin position="1"/>
        <end position="34"/>
    </location>
</feature>
<feature type="compositionally biased region" description="Gly residues" evidence="1">
    <location>
        <begin position="25"/>
        <end position="34"/>
    </location>
</feature>
<evidence type="ECO:0000313" key="3">
    <source>
        <dbReference type="Proteomes" id="UP000324222"/>
    </source>
</evidence>
<dbReference type="Proteomes" id="UP000324222">
    <property type="component" value="Unassembled WGS sequence"/>
</dbReference>
<feature type="compositionally biased region" description="Polar residues" evidence="1">
    <location>
        <begin position="1"/>
        <end position="19"/>
    </location>
</feature>
<dbReference type="EMBL" id="VSRR010032104">
    <property type="protein sequence ID" value="MPC70996.1"/>
    <property type="molecule type" value="Genomic_DNA"/>
</dbReference>
<sequence>MSSALVTSSHVRQPRNKQMPSWRGDGAGAGRGMARGGIGKRSLCLGATMAAAEGLKWSPDLTLPPAARKMVHSF</sequence>
<name>A0A5B7HM28_PORTR</name>
<proteinExistence type="predicted"/>
<comment type="caution">
    <text evidence="2">The sequence shown here is derived from an EMBL/GenBank/DDBJ whole genome shotgun (WGS) entry which is preliminary data.</text>
</comment>
<dbReference type="AlphaFoldDB" id="A0A5B7HM28"/>
<reference evidence="2 3" key="1">
    <citation type="submission" date="2019-05" db="EMBL/GenBank/DDBJ databases">
        <title>Another draft genome of Portunus trituberculatus and its Hox gene families provides insights of decapod evolution.</title>
        <authorList>
            <person name="Jeong J.-H."/>
            <person name="Song I."/>
            <person name="Kim S."/>
            <person name="Choi T."/>
            <person name="Kim D."/>
            <person name="Ryu S."/>
            <person name="Kim W."/>
        </authorList>
    </citation>
    <scope>NUCLEOTIDE SEQUENCE [LARGE SCALE GENOMIC DNA]</scope>
    <source>
        <tissue evidence="2">Muscle</tissue>
    </source>
</reference>
<evidence type="ECO:0000256" key="1">
    <source>
        <dbReference type="SAM" id="MobiDB-lite"/>
    </source>
</evidence>